<evidence type="ECO:0000313" key="2">
    <source>
        <dbReference type="EMBL" id="CAA9519276.1"/>
    </source>
</evidence>
<protein>
    <submittedName>
        <fullName evidence="2">Uncharacterized protein</fullName>
    </submittedName>
</protein>
<feature type="non-terminal residue" evidence="2">
    <location>
        <position position="1"/>
    </location>
</feature>
<feature type="compositionally biased region" description="Basic and acidic residues" evidence="1">
    <location>
        <begin position="158"/>
        <end position="175"/>
    </location>
</feature>
<name>A0A6J4TCP1_9ACTN</name>
<accession>A0A6J4TCP1</accession>
<gene>
    <name evidence="2" type="ORF">AVDCRST_MAG53-3193</name>
</gene>
<dbReference type="AlphaFoldDB" id="A0A6J4TCP1"/>
<organism evidence="2">
    <name type="scientific">uncultured Solirubrobacteraceae bacterium</name>
    <dbReference type="NCBI Taxonomy" id="1162706"/>
    <lineage>
        <taxon>Bacteria</taxon>
        <taxon>Bacillati</taxon>
        <taxon>Actinomycetota</taxon>
        <taxon>Thermoleophilia</taxon>
        <taxon>Solirubrobacterales</taxon>
        <taxon>Solirubrobacteraceae</taxon>
        <taxon>environmental samples</taxon>
    </lineage>
</organism>
<dbReference type="EMBL" id="CADCVR010000098">
    <property type="protein sequence ID" value="CAA9519276.1"/>
    <property type="molecule type" value="Genomic_DNA"/>
</dbReference>
<sequence>ERDLDHGVLPSEHGRTLVRCALPRRRRRRARLRLGAAARPGGRGGRHGTRLRARLPAAHPLQARAGFRPSLVVRHRTQRGAGRAAAAQADRRADLRPRRRARARRPVRPGPPARAARDGPGRARGARPARARARRPEVPRRAEQRRDRRAARNLGIQRGHEGAPRRHETAEGLRM</sequence>
<feature type="compositionally biased region" description="Low complexity" evidence="1">
    <location>
        <begin position="79"/>
        <end position="88"/>
    </location>
</feature>
<evidence type="ECO:0000256" key="1">
    <source>
        <dbReference type="SAM" id="MobiDB-lite"/>
    </source>
</evidence>
<feature type="compositionally biased region" description="Basic residues" evidence="1">
    <location>
        <begin position="124"/>
        <end position="133"/>
    </location>
</feature>
<feature type="non-terminal residue" evidence="2">
    <location>
        <position position="175"/>
    </location>
</feature>
<feature type="compositionally biased region" description="Basic residues" evidence="1">
    <location>
        <begin position="97"/>
        <end position="107"/>
    </location>
</feature>
<feature type="region of interest" description="Disordered" evidence="1">
    <location>
        <begin position="75"/>
        <end position="175"/>
    </location>
</feature>
<proteinExistence type="predicted"/>
<feature type="compositionally biased region" description="Basic and acidic residues" evidence="1">
    <location>
        <begin position="134"/>
        <end position="146"/>
    </location>
</feature>
<reference evidence="2" key="1">
    <citation type="submission" date="2020-02" db="EMBL/GenBank/DDBJ databases">
        <authorList>
            <person name="Meier V. D."/>
        </authorList>
    </citation>
    <scope>NUCLEOTIDE SEQUENCE</scope>
    <source>
        <strain evidence="2">AVDCRST_MAG53</strain>
    </source>
</reference>